<keyword evidence="11" id="KW-1185">Reference proteome</keyword>
<protein>
    <submittedName>
        <fullName evidence="10">Peptidyl-prolyl cis-trans isomerase CYP40 (PPIase CYP40) (Cyclophilin of 40 kDa) (AtCYP40) (Cyclophilin-40 ) (Protein SQUINT) (Rotamase CYP40)</fullName>
    </submittedName>
</protein>
<feature type="region of interest" description="Disordered" evidence="4">
    <location>
        <begin position="1050"/>
        <end position="1240"/>
    </location>
</feature>
<feature type="compositionally biased region" description="Basic and acidic residues" evidence="4">
    <location>
        <begin position="1060"/>
        <end position="1080"/>
    </location>
</feature>
<dbReference type="GO" id="GO:0008270">
    <property type="term" value="F:zinc ion binding"/>
    <property type="evidence" value="ECO:0007669"/>
    <property type="project" value="UniProtKB-KW"/>
</dbReference>
<dbReference type="PROSITE" id="PS50994">
    <property type="entry name" value="INTEGRASE"/>
    <property type="match status" value="1"/>
</dbReference>
<feature type="compositionally biased region" description="Basic and acidic residues" evidence="4">
    <location>
        <begin position="1162"/>
        <end position="1173"/>
    </location>
</feature>
<dbReference type="InterPro" id="IPR021109">
    <property type="entry name" value="Peptidase_aspartic_dom_sf"/>
</dbReference>
<evidence type="ECO:0000256" key="1">
    <source>
        <dbReference type="ARBA" id="ARBA00000971"/>
    </source>
</evidence>
<feature type="compositionally biased region" description="Basic and acidic residues" evidence="4">
    <location>
        <begin position="1102"/>
        <end position="1120"/>
    </location>
</feature>
<feature type="domain" description="Integrase catalytic" evidence="7">
    <location>
        <begin position="1735"/>
        <end position="1896"/>
    </location>
</feature>
<dbReference type="PROSITE" id="PS50005">
    <property type="entry name" value="TPR"/>
    <property type="match status" value="1"/>
</dbReference>
<dbReference type="GO" id="GO:0015074">
    <property type="term" value="P:DNA integration"/>
    <property type="evidence" value="ECO:0007669"/>
    <property type="project" value="InterPro"/>
</dbReference>
<evidence type="ECO:0000259" key="6">
    <source>
        <dbReference type="PROSITE" id="PS50158"/>
    </source>
</evidence>
<evidence type="ECO:0000313" key="8">
    <source>
        <dbReference type="EMBL" id="CAI3978083.1"/>
    </source>
</evidence>
<gene>
    <name evidence="8" type="ORF">C1SCF055_LOCUS6166</name>
</gene>
<dbReference type="SUPFAM" id="SSF50891">
    <property type="entry name" value="Cyclophilin-like"/>
    <property type="match status" value="1"/>
</dbReference>
<dbReference type="PANTHER" id="PTHR11071">
    <property type="entry name" value="PEPTIDYL-PROLYL CIS-TRANS ISOMERASE"/>
    <property type="match status" value="1"/>
</dbReference>
<dbReference type="EMBL" id="CAMXCT020000387">
    <property type="protein sequence ID" value="CAL1131458.1"/>
    <property type="molecule type" value="Genomic_DNA"/>
</dbReference>
<evidence type="ECO:0000256" key="3">
    <source>
        <dbReference type="PROSITE-ProRule" id="PRU00339"/>
    </source>
</evidence>
<keyword evidence="3" id="KW-0802">TPR repeat</keyword>
<dbReference type="InterPro" id="IPR012337">
    <property type="entry name" value="RNaseH-like_sf"/>
</dbReference>
<dbReference type="PROSITE" id="PS50072">
    <property type="entry name" value="CSA_PPIASE_2"/>
    <property type="match status" value="1"/>
</dbReference>
<dbReference type="InterPro" id="IPR001878">
    <property type="entry name" value="Znf_CCHC"/>
</dbReference>
<evidence type="ECO:0000259" key="5">
    <source>
        <dbReference type="PROSITE" id="PS50072"/>
    </source>
</evidence>
<dbReference type="EMBL" id="CAMXCT030000387">
    <property type="protein sequence ID" value="CAL4765395.1"/>
    <property type="molecule type" value="Genomic_DNA"/>
</dbReference>
<dbReference type="InterPro" id="IPR019734">
    <property type="entry name" value="TPR_rpt"/>
</dbReference>
<dbReference type="EMBL" id="CAMXCT010000387">
    <property type="protein sequence ID" value="CAI3978083.1"/>
    <property type="molecule type" value="Genomic_DNA"/>
</dbReference>
<feature type="region of interest" description="Disordered" evidence="4">
    <location>
        <begin position="2048"/>
        <end position="2135"/>
    </location>
</feature>
<reference evidence="8" key="1">
    <citation type="submission" date="2022-10" db="EMBL/GenBank/DDBJ databases">
        <authorList>
            <person name="Chen Y."/>
            <person name="Dougan E. K."/>
            <person name="Chan C."/>
            <person name="Rhodes N."/>
            <person name="Thang M."/>
        </authorList>
    </citation>
    <scope>NUCLEOTIDE SEQUENCE</scope>
</reference>
<dbReference type="PANTHER" id="PTHR11071:SF561">
    <property type="entry name" value="PEPTIDYL-PROLYL CIS-TRANS ISOMERASE D-RELATED"/>
    <property type="match status" value="1"/>
</dbReference>
<evidence type="ECO:0000259" key="7">
    <source>
        <dbReference type="PROSITE" id="PS50994"/>
    </source>
</evidence>
<comment type="catalytic activity">
    <reaction evidence="1">
        <text>[protein]-peptidylproline (omega=180) = [protein]-peptidylproline (omega=0)</text>
        <dbReference type="Rhea" id="RHEA:16237"/>
        <dbReference type="Rhea" id="RHEA-COMP:10747"/>
        <dbReference type="Rhea" id="RHEA-COMP:10748"/>
        <dbReference type="ChEBI" id="CHEBI:83833"/>
        <dbReference type="ChEBI" id="CHEBI:83834"/>
        <dbReference type="EC" id="5.2.1.8"/>
    </reaction>
</comment>
<dbReference type="InterPro" id="IPR011990">
    <property type="entry name" value="TPR-like_helical_dom_sf"/>
</dbReference>
<organism evidence="8">
    <name type="scientific">Cladocopium goreaui</name>
    <dbReference type="NCBI Taxonomy" id="2562237"/>
    <lineage>
        <taxon>Eukaryota</taxon>
        <taxon>Sar</taxon>
        <taxon>Alveolata</taxon>
        <taxon>Dinophyceae</taxon>
        <taxon>Suessiales</taxon>
        <taxon>Symbiodiniaceae</taxon>
        <taxon>Cladocopium</taxon>
    </lineage>
</organism>
<reference evidence="9" key="2">
    <citation type="submission" date="2024-04" db="EMBL/GenBank/DDBJ databases">
        <authorList>
            <person name="Chen Y."/>
            <person name="Shah S."/>
            <person name="Dougan E. K."/>
            <person name="Thang M."/>
            <person name="Chan C."/>
        </authorList>
    </citation>
    <scope>NUCLEOTIDE SEQUENCE [LARGE SCALE GENOMIC DNA]</scope>
</reference>
<evidence type="ECO:0000256" key="2">
    <source>
        <dbReference type="PROSITE-ProRule" id="PRU00047"/>
    </source>
</evidence>
<dbReference type="InterPro" id="IPR001584">
    <property type="entry name" value="Integrase_cat-core"/>
</dbReference>
<dbReference type="GO" id="GO:0005737">
    <property type="term" value="C:cytoplasm"/>
    <property type="evidence" value="ECO:0007669"/>
    <property type="project" value="TreeGrafter"/>
</dbReference>
<accession>A0A9P1BTC8</accession>
<dbReference type="SUPFAM" id="SSF48452">
    <property type="entry name" value="TPR-like"/>
    <property type="match status" value="1"/>
</dbReference>
<evidence type="ECO:0000256" key="4">
    <source>
        <dbReference type="SAM" id="MobiDB-lite"/>
    </source>
</evidence>
<keyword evidence="2" id="KW-0863">Zinc-finger</keyword>
<dbReference type="Gene3D" id="3.30.420.10">
    <property type="entry name" value="Ribonuclease H-like superfamily/Ribonuclease H"/>
    <property type="match status" value="1"/>
</dbReference>
<feature type="compositionally biased region" description="Low complexity" evidence="4">
    <location>
        <begin position="684"/>
        <end position="704"/>
    </location>
</feature>
<feature type="region of interest" description="Disordered" evidence="4">
    <location>
        <begin position="684"/>
        <end position="706"/>
    </location>
</feature>
<evidence type="ECO:0000313" key="10">
    <source>
        <dbReference type="EMBL" id="CAL4765395.1"/>
    </source>
</evidence>
<dbReference type="PROSITE" id="PS50158">
    <property type="entry name" value="ZF_CCHC"/>
    <property type="match status" value="1"/>
</dbReference>
<feature type="domain" description="PPIase cyclophilin-type" evidence="5">
    <location>
        <begin position="84"/>
        <end position="250"/>
    </location>
</feature>
<evidence type="ECO:0000313" key="11">
    <source>
        <dbReference type="Proteomes" id="UP001152797"/>
    </source>
</evidence>
<dbReference type="InterPro" id="IPR029000">
    <property type="entry name" value="Cyclophilin-like_dom_sf"/>
</dbReference>
<dbReference type="Gene3D" id="2.40.70.10">
    <property type="entry name" value="Acid Proteases"/>
    <property type="match status" value="1"/>
</dbReference>
<dbReference type="Proteomes" id="UP001152797">
    <property type="component" value="Unassembled WGS sequence"/>
</dbReference>
<dbReference type="InterPro" id="IPR002130">
    <property type="entry name" value="Cyclophilin-type_PPIase_dom"/>
</dbReference>
<dbReference type="SUPFAM" id="SSF53098">
    <property type="entry name" value="Ribonuclease H-like"/>
    <property type="match status" value="1"/>
</dbReference>
<dbReference type="OrthoDB" id="407558at2759"/>
<dbReference type="SUPFAM" id="SSF57756">
    <property type="entry name" value="Retrovirus zinc finger-like domains"/>
    <property type="match status" value="1"/>
</dbReference>
<dbReference type="Gene3D" id="1.25.40.10">
    <property type="entry name" value="Tetratricopeptide repeat domain"/>
    <property type="match status" value="1"/>
</dbReference>
<dbReference type="GO" id="GO:0006457">
    <property type="term" value="P:protein folding"/>
    <property type="evidence" value="ECO:0007669"/>
    <property type="project" value="TreeGrafter"/>
</dbReference>
<keyword evidence="10" id="KW-0413">Isomerase</keyword>
<feature type="region of interest" description="Disordered" evidence="4">
    <location>
        <begin position="457"/>
        <end position="482"/>
    </location>
</feature>
<dbReference type="InterPro" id="IPR036397">
    <property type="entry name" value="RNaseH_sf"/>
</dbReference>
<keyword evidence="2" id="KW-0862">Zinc</keyword>
<sequence>MVDYSKFSKIEDSDEEPIWQSEVKTSKALSQQVLDELDSSAERLASRSRPCHCFFDFSVDLEKLKVYVQEMEDSGAKLPETRYLGRVVIELDQAVHAPKLSENFRSLCTGERGIGVGGHRLCYQGRTLDYILPKYCVQASIPNEYSCWGSYLPDEKLTLPHTSFDRPGLVAVGNHGPHTNSCTFMITLNEASHLDGFNQIIGRVVRGMEVLRQIEGFPTDRKTQSFAERNVKSHWGGRPMVDVIIESCGEITDEQIAIPQPVDGDAFPEHPLDFSVKSDESDLMFAQERLREIGNEYFKKNQYKLALAKYKKALAYLEPLLKKQSRKEFAEEEPATLFSGARPKDRTEPVKADCTLKLNMCQVHSAMGDWRAAITTADGVLQDLVGKHSRKGYGALPKESVVAKAFFRRAKARIGLSDVTGEVSQLEEAIDDLRQALQVEPANAEIKRELDKVRVRQREADEKNRAATALAEGKPKKYPQHTSKVGLAVPAKSVRAPSATTGLKLSGSAVGYVIYRQAALSESQELRFGAWAGGKYDKATVLSCLRKLDKVVSSEKGKSSVAYVQEDGDAEGHDAEEYDDGEDGEEQYVFLDEGDMDRIFEEPEIQVVLASYQEVRKAIQNKQKGRQFFKGGKGRGSPWQNFTKGKQRVHVEQLKLRTRCARCGAIGHWARECRAPEDQRGRLAGAAMSSKTSGSSAPSTTSGGQQSWYVASEPGGSKLAFCQSDQSRSHHYFVGLTTCPTMALVDTAAQDGLVGREALQRLSQKLQSFGLRVKWTDKKAKAHGVGGQAEVHGIAAIPLGLAGSSGVLEVTVVSGDVPLLLPIRMLKELQAVIDLECSRMTLKRLRQSVELHTMPSGHVAVDILNFGPEGFSFPQQARDVGYAEHDFRCDGSSGSSCVMLTHLQSLATSFNHGGSFSAVPPCLQPEPWRCYDGKWGYGEYAPQPQEGNGTLEAIAGQGFSCADLGWAGGVSEFVASVRCDGSASFVSNILKAVGRVDPRRTQVDAAEDQGCCVGGARTLCACGRAAHSGIQPVPDLGHMLGLSLPLEASNGVASDSQSEEATRQDKRVELSGRGIQEGDPRSNGGGDASRVCTQSPRASLEQPEHDAAAALDTRRGRPDEGASEQSGNGQLGGDGSVAVCNRGGHKDEGTAISDEVESGGATDHDERVRHNGDGTEVPRSPRLPSQRDAHVCRKNSTCGGGDPEGVQDCGSPAHGESGGGVIPGQQNGEEATEQVSDKVESGIPTQEVWVRLTGDGMAERVEEFSRCPHFGIQDVFVKDGDEAFAIADVEELVFEDECFVVLRKSAKDAAEDWLPEVEETALPRKTKKQLRRALNDGVMNQVFAVEVSEESSSPREVAEVSSDEVSSSTCAVEVSANDGVPREVAIEQGAEDALAVEISEVYSPPRVAAMAKRYKLKVGKSYDILTGYDLRLKRDLNRMWRSLSEDEPELAVISPPCTPFSPLQQWNFPRMLFEKVAVMIGEGLHHVSIACKVAKWQHSHGRLFVFEHPKPSKAWDEPEMLELMMLPGVYVCVVDQCEYGLQVGSGLNKKTTQFVVNSIHIAAELQRRCSGEHQHEPLTNGRAAKAAIYPPELCRALIRGLKRHLRAKRGQNSVFLEVPEEIAVLATGSQAVGHELDEFEDILPQEVAEHRQATRAAKRLQVAERAEVAVAEEDKLKIRKMHNNLGHPALDSFVRFLRAGRVRDEVVRWVLKEFKCETCNSQAIPKAPRPAVVPKCYKPGVAVGIDLFYIPDPQNVRSLPVLNVVDVGTNYQVIELLENKDPLSVWRAFWACWCRVFGAPQYLTVDEGLEFRGEFTQWCSNYGILIFRSAARSPWQQGKVERHGGLMKTMIEHARAATPIESVQDLKLLLQECESAKNRFMNRSGYSPVQRQIGQWPRLPGSLMSDEFLDPALQLQNASDEFDRLLELRRLAQEAFVELASKEAAVKSLRARSRPQRVFKTGDVVYVFRALRKKKSVHGQQAARGHGMGRKATWVGPGHVLALEGSVVWINMFGELWRASVEQTREATTMEKLGVEMVAEGFQEMQERLKRSSHRAGYRDVTRDMEELDVEEEGEQRGQPRVRFALQDDVTTHPAQGPSLPLQDLPAVPEESDEESNEGSTPHHDTRRASRVTVPEPDAEGEVIQMNEADVQREFDRHAEEEAIESMAESVQANQTLDGLINGYEAARQAVTSRWQQRGTAPYFAEFFLQTDGPEADEVEEDPKRDYWAYDECRGILQRHHVHWRKALFSPAQTEGCPVPLRAIRASRKTQRIEASGEVHEVSDEWSLFTKKEDRHTWWKGITEFAVDKHYLQTFKGPQFKKRGEGEVFAHEIPAEEWPEWKVQDAEEFGKIVSSGALRVLSVEESAQVQKDLKEKGQLNRILPSRMVRRYKPGDSPGAPRTKKSRFCIRGDKDPDIADLSRFAPTVTTSNLQVLVQAAMNKKFRGIVGDLKAAFTQSMPLCRGAGKLYCKSSEGSMPGLMEGQIAEIVLGCYGLCDAPMHWRKTLVRFLKEELGYKQSCLDPCTFLLHGTNGLHGMVAVEIDDLLMFGDEVHEAKMALLQKKFTFGKIQTIDESGVNFNGRRLRRFDDTMVIDMKAFVEERLSPVPLSKERSKQRQERLTEEEIGEVRKTCGSLNWAGREGRPDAAAAASMFASLMKEMTVSDVLELNRVVERLKQSSELALKIQRIEDMCWGVISDASWANARGGKTQGGHMLVTFDRSMLDGHRAVCNLLHWKSGKLHRTVNSTLAAETQSLARGIGDLLWMMVMYFEITIPDFQLRDWRKHIHRSGYTAFSKNEEEQMADALALVDAKSLYDLLAHETSGGNDRRTALDVQMLRRIDSLLEMLRTGKFGITEESATLENRLETRRQTGYNRR</sequence>
<dbReference type="InterPro" id="IPR036875">
    <property type="entry name" value="Znf_CCHC_sf"/>
</dbReference>
<evidence type="ECO:0000313" key="9">
    <source>
        <dbReference type="EMBL" id="CAL1131458.1"/>
    </source>
</evidence>
<dbReference type="GO" id="GO:0003676">
    <property type="term" value="F:nucleic acid binding"/>
    <property type="evidence" value="ECO:0007669"/>
    <property type="project" value="InterPro"/>
</dbReference>
<dbReference type="Gene3D" id="2.40.100.10">
    <property type="entry name" value="Cyclophilin-like"/>
    <property type="match status" value="1"/>
</dbReference>
<feature type="region of interest" description="Disordered" evidence="4">
    <location>
        <begin position="560"/>
        <end position="582"/>
    </location>
</feature>
<comment type="caution">
    <text evidence="8">The sequence shown here is derived from an EMBL/GenBank/DDBJ whole genome shotgun (WGS) entry which is preliminary data.</text>
</comment>
<keyword evidence="2" id="KW-0479">Metal-binding</keyword>
<feature type="repeat" description="TPR" evidence="3">
    <location>
        <begin position="410"/>
        <end position="443"/>
    </location>
</feature>
<name>A0A9P1BTC8_9DINO</name>
<proteinExistence type="predicted"/>
<dbReference type="GO" id="GO:0016018">
    <property type="term" value="F:cyclosporin A binding"/>
    <property type="evidence" value="ECO:0007669"/>
    <property type="project" value="TreeGrafter"/>
</dbReference>
<dbReference type="SMART" id="SM00343">
    <property type="entry name" value="ZnF_C2HC"/>
    <property type="match status" value="1"/>
</dbReference>
<dbReference type="GO" id="GO:0003755">
    <property type="term" value="F:peptidyl-prolyl cis-trans isomerase activity"/>
    <property type="evidence" value="ECO:0007669"/>
    <property type="project" value="UniProtKB-EC"/>
</dbReference>
<feature type="domain" description="CCHC-type" evidence="6">
    <location>
        <begin position="659"/>
        <end position="674"/>
    </location>
</feature>
<dbReference type="Pfam" id="PF00160">
    <property type="entry name" value="Pro_isomerase"/>
    <property type="match status" value="1"/>
</dbReference>